<evidence type="ECO:0000256" key="1">
    <source>
        <dbReference type="SAM" id="Phobius"/>
    </source>
</evidence>
<sequence length="278" mass="29692">MSEKKRYSADELLEALNVKAIRALRRAGFGLPRLREMAKGEDGDDRVHAIVAEFTTDDPQRMVRTTWPPDRLPRPADSTPLIRRVVRRWTLVLLFDLAAGALCWPMTLSGSRATTLAVVLVLLMVHGVFVVRGMPDAPGRRTAVALAWAGLPVLLLGVVYGGPRAYLYVWGRQATATAYSQTWTHAGGAASSPTCYVRLPDGQVRELLTDDHTCADLGGSDARPVLVVYDPSEGVLPVSGTKAGLGLGRDMGFAAAGLLLVVLAAGTAVVRAGRAARG</sequence>
<name>A0ABT1PII6_9ACTN</name>
<gene>
    <name evidence="2" type="ORF">NON19_24870</name>
</gene>
<keyword evidence="1" id="KW-0472">Membrane</keyword>
<keyword evidence="1" id="KW-0812">Transmembrane</keyword>
<feature type="transmembrane region" description="Helical" evidence="1">
    <location>
        <begin position="89"/>
        <end position="107"/>
    </location>
</feature>
<accession>A0ABT1PII6</accession>
<comment type="caution">
    <text evidence="2">The sequence shown here is derived from an EMBL/GenBank/DDBJ whole genome shotgun (WGS) entry which is preliminary data.</text>
</comment>
<evidence type="ECO:0000313" key="2">
    <source>
        <dbReference type="EMBL" id="MCQ4045175.1"/>
    </source>
</evidence>
<keyword evidence="3" id="KW-1185">Reference proteome</keyword>
<evidence type="ECO:0000313" key="3">
    <source>
        <dbReference type="Proteomes" id="UP001206206"/>
    </source>
</evidence>
<proteinExistence type="predicted"/>
<organism evidence="2 3">
    <name type="scientific">Streptantibioticus rubrisoli</name>
    <dbReference type="NCBI Taxonomy" id="1387313"/>
    <lineage>
        <taxon>Bacteria</taxon>
        <taxon>Bacillati</taxon>
        <taxon>Actinomycetota</taxon>
        <taxon>Actinomycetes</taxon>
        <taxon>Kitasatosporales</taxon>
        <taxon>Streptomycetaceae</taxon>
        <taxon>Streptantibioticus</taxon>
    </lineage>
</organism>
<keyword evidence="1" id="KW-1133">Transmembrane helix</keyword>
<feature type="transmembrane region" description="Helical" evidence="1">
    <location>
        <begin position="143"/>
        <end position="162"/>
    </location>
</feature>
<dbReference type="Proteomes" id="UP001206206">
    <property type="component" value="Unassembled WGS sequence"/>
</dbReference>
<feature type="transmembrane region" description="Helical" evidence="1">
    <location>
        <begin position="251"/>
        <end position="270"/>
    </location>
</feature>
<protein>
    <submittedName>
        <fullName evidence="2">Uncharacterized protein</fullName>
    </submittedName>
</protein>
<dbReference type="EMBL" id="JANFNH010000038">
    <property type="protein sequence ID" value="MCQ4045175.1"/>
    <property type="molecule type" value="Genomic_DNA"/>
</dbReference>
<dbReference type="RefSeq" id="WP_255931307.1">
    <property type="nucleotide sequence ID" value="NZ_JANFNH010000038.1"/>
</dbReference>
<feature type="transmembrane region" description="Helical" evidence="1">
    <location>
        <begin position="113"/>
        <end position="131"/>
    </location>
</feature>
<reference evidence="2 3" key="1">
    <citation type="submission" date="2022-06" db="EMBL/GenBank/DDBJ databases">
        <title>Draft genome sequence of type strain Streptomyces rubrisoli DSM 42083.</title>
        <authorList>
            <person name="Duangmal K."/>
            <person name="Klaysubun C."/>
        </authorList>
    </citation>
    <scope>NUCLEOTIDE SEQUENCE [LARGE SCALE GENOMIC DNA]</scope>
    <source>
        <strain evidence="2 3">DSM 42083</strain>
    </source>
</reference>